<keyword evidence="7" id="KW-1185">Reference proteome</keyword>
<gene>
    <name evidence="6" type="ORF">NDK43_17985</name>
</gene>
<dbReference type="Pfam" id="PF03466">
    <property type="entry name" value="LysR_substrate"/>
    <property type="match status" value="1"/>
</dbReference>
<reference evidence="6 7" key="1">
    <citation type="submission" date="2022-06" db="EMBL/GenBank/DDBJ databases">
        <authorList>
            <person name="Jeon C.O."/>
        </authorList>
    </citation>
    <scope>NUCLEOTIDE SEQUENCE [LARGE SCALE GENOMIC DNA]</scope>
    <source>
        <strain evidence="6 7">KCTC 13943</strain>
    </source>
</reference>
<dbReference type="PANTHER" id="PTHR30126">
    <property type="entry name" value="HTH-TYPE TRANSCRIPTIONAL REGULATOR"/>
    <property type="match status" value="1"/>
</dbReference>
<dbReference type="SUPFAM" id="SSF46785">
    <property type="entry name" value="Winged helix' DNA-binding domain"/>
    <property type="match status" value="1"/>
</dbReference>
<evidence type="ECO:0000256" key="3">
    <source>
        <dbReference type="ARBA" id="ARBA00023125"/>
    </source>
</evidence>
<accession>A0ABT0WCB8</accession>
<name>A0ABT0WCB8_9BACI</name>
<keyword evidence="2" id="KW-0805">Transcription regulation</keyword>
<keyword evidence="4" id="KW-0804">Transcription</keyword>
<evidence type="ECO:0000256" key="1">
    <source>
        <dbReference type="ARBA" id="ARBA00009437"/>
    </source>
</evidence>
<dbReference type="EMBL" id="JAMQCR010000001">
    <property type="protein sequence ID" value="MCM2533908.1"/>
    <property type="molecule type" value="Genomic_DNA"/>
</dbReference>
<dbReference type="Pfam" id="PF00126">
    <property type="entry name" value="HTH_1"/>
    <property type="match status" value="1"/>
</dbReference>
<sequence>MYYDALRTFISVVEEGNFTRAAEKRLISQPSVSVHIQNLEKEFDTSLFVRSPKQLKLTTTGELLYERAKQIIQIYETTKEEIIEHHHSLALELKIGASFTIGEYVLPSLLEELGKIYPEIKLEVIIGNTEEIVEHVKLFHVDIGLIEGQSNDRSLEVFPFMIDELKIVATPNHLLSLKDGVSIEELQNQTWISREKGSGTRSYLEHVLRSHGLKVKNVISISSTQGVKEAVIRGLGLSLLSKFAIAREVESQYLSQISLKDESFLRRFSYVTSRFVSKQKELDVFIGLLKKRWVND</sequence>
<dbReference type="CDD" id="cd08420">
    <property type="entry name" value="PBP2_CysL_like"/>
    <property type="match status" value="1"/>
</dbReference>
<comment type="similarity">
    <text evidence="1">Belongs to the LysR transcriptional regulatory family.</text>
</comment>
<dbReference type="InterPro" id="IPR005119">
    <property type="entry name" value="LysR_subst-bd"/>
</dbReference>
<evidence type="ECO:0000259" key="5">
    <source>
        <dbReference type="PROSITE" id="PS50931"/>
    </source>
</evidence>
<proteinExistence type="inferred from homology"/>
<evidence type="ECO:0000313" key="6">
    <source>
        <dbReference type="EMBL" id="MCM2533908.1"/>
    </source>
</evidence>
<organism evidence="6 7">
    <name type="scientific">Neobacillus pocheonensis</name>
    <dbReference type="NCBI Taxonomy" id="363869"/>
    <lineage>
        <taxon>Bacteria</taxon>
        <taxon>Bacillati</taxon>
        <taxon>Bacillota</taxon>
        <taxon>Bacilli</taxon>
        <taxon>Bacillales</taxon>
        <taxon>Bacillaceae</taxon>
        <taxon>Neobacillus</taxon>
    </lineage>
</organism>
<dbReference type="PRINTS" id="PR00039">
    <property type="entry name" value="HTHLYSR"/>
</dbReference>
<dbReference type="InterPro" id="IPR036388">
    <property type="entry name" value="WH-like_DNA-bd_sf"/>
</dbReference>
<dbReference type="Proteomes" id="UP001523262">
    <property type="component" value="Unassembled WGS sequence"/>
</dbReference>
<dbReference type="InterPro" id="IPR036390">
    <property type="entry name" value="WH_DNA-bd_sf"/>
</dbReference>
<dbReference type="InterPro" id="IPR000847">
    <property type="entry name" value="LysR_HTH_N"/>
</dbReference>
<feature type="domain" description="HTH lysR-type" evidence="5">
    <location>
        <begin position="1"/>
        <end position="58"/>
    </location>
</feature>
<evidence type="ECO:0000256" key="2">
    <source>
        <dbReference type="ARBA" id="ARBA00023015"/>
    </source>
</evidence>
<dbReference type="PANTHER" id="PTHR30126:SF39">
    <property type="entry name" value="HTH-TYPE TRANSCRIPTIONAL REGULATOR CYSL"/>
    <property type="match status" value="1"/>
</dbReference>
<dbReference type="PROSITE" id="PS50931">
    <property type="entry name" value="HTH_LYSR"/>
    <property type="match status" value="1"/>
</dbReference>
<dbReference type="SUPFAM" id="SSF53850">
    <property type="entry name" value="Periplasmic binding protein-like II"/>
    <property type="match status" value="1"/>
</dbReference>
<keyword evidence="3" id="KW-0238">DNA-binding</keyword>
<dbReference type="Gene3D" id="1.10.10.10">
    <property type="entry name" value="Winged helix-like DNA-binding domain superfamily/Winged helix DNA-binding domain"/>
    <property type="match status" value="1"/>
</dbReference>
<dbReference type="Gene3D" id="3.40.190.290">
    <property type="match status" value="1"/>
</dbReference>
<protein>
    <submittedName>
        <fullName evidence="6">LysR family transcriptional regulator</fullName>
    </submittedName>
</protein>
<evidence type="ECO:0000256" key="4">
    <source>
        <dbReference type="ARBA" id="ARBA00023163"/>
    </source>
</evidence>
<evidence type="ECO:0000313" key="7">
    <source>
        <dbReference type="Proteomes" id="UP001523262"/>
    </source>
</evidence>
<comment type="caution">
    <text evidence="6">The sequence shown here is derived from an EMBL/GenBank/DDBJ whole genome shotgun (WGS) entry which is preliminary data.</text>
</comment>